<comment type="caution">
    <text evidence="2">The sequence shown here is derived from an EMBL/GenBank/DDBJ whole genome shotgun (WGS) entry which is preliminary data.</text>
</comment>
<feature type="transmembrane region" description="Helical" evidence="1">
    <location>
        <begin position="32"/>
        <end position="51"/>
    </location>
</feature>
<keyword evidence="1" id="KW-0812">Transmembrane</keyword>
<reference evidence="2" key="1">
    <citation type="submission" date="2022-10" db="EMBL/GenBank/DDBJ databases">
        <authorList>
            <person name="Hyden B.L."/>
            <person name="Feng K."/>
            <person name="Yates T."/>
            <person name="Jawdy S."/>
            <person name="Smart L.B."/>
            <person name="Muchero W."/>
        </authorList>
    </citation>
    <scope>NUCLEOTIDE SEQUENCE</scope>
    <source>
        <tissue evidence="2">Shoot tip</tissue>
    </source>
</reference>
<name>A0ABQ8ZG98_9ROSI</name>
<protein>
    <recommendedName>
        <fullName evidence="4">NADH:quinone oxidoreductase/Mrp antiporter membrane subunit domain-containing protein</fullName>
    </recommendedName>
</protein>
<accession>A0ABQ8ZG98</accession>
<feature type="non-terminal residue" evidence="2">
    <location>
        <position position="52"/>
    </location>
</feature>
<gene>
    <name evidence="2" type="ORF">OIU77_001136</name>
</gene>
<organism evidence="2 3">
    <name type="scientific">Salix suchowensis</name>
    <dbReference type="NCBI Taxonomy" id="1278906"/>
    <lineage>
        <taxon>Eukaryota</taxon>
        <taxon>Viridiplantae</taxon>
        <taxon>Streptophyta</taxon>
        <taxon>Embryophyta</taxon>
        <taxon>Tracheophyta</taxon>
        <taxon>Spermatophyta</taxon>
        <taxon>Magnoliopsida</taxon>
        <taxon>eudicotyledons</taxon>
        <taxon>Gunneridae</taxon>
        <taxon>Pentapetalae</taxon>
        <taxon>rosids</taxon>
        <taxon>fabids</taxon>
        <taxon>Malpighiales</taxon>
        <taxon>Salicaceae</taxon>
        <taxon>Saliceae</taxon>
        <taxon>Salix</taxon>
    </lineage>
</organism>
<evidence type="ECO:0000313" key="3">
    <source>
        <dbReference type="Proteomes" id="UP001141253"/>
    </source>
</evidence>
<evidence type="ECO:0008006" key="4">
    <source>
        <dbReference type="Google" id="ProtNLM"/>
    </source>
</evidence>
<reference evidence="2" key="2">
    <citation type="journal article" date="2023" name="Int. J. Mol. Sci.">
        <title>De Novo Assembly and Annotation of 11 Diverse Shrub Willow (Salix) Genomes Reveals Novel Gene Organization in Sex-Linked Regions.</title>
        <authorList>
            <person name="Hyden B."/>
            <person name="Feng K."/>
            <person name="Yates T.B."/>
            <person name="Jawdy S."/>
            <person name="Cereghino C."/>
            <person name="Smart L.B."/>
            <person name="Muchero W."/>
        </authorList>
    </citation>
    <scope>NUCLEOTIDE SEQUENCE</scope>
    <source>
        <tissue evidence="2">Shoot tip</tissue>
    </source>
</reference>
<dbReference type="Proteomes" id="UP001141253">
    <property type="component" value="Unassembled WGS sequence"/>
</dbReference>
<sequence length="52" mass="5859">MGALGIAFFASNEPIFNFETSVNQSYPMTLEILFYIGFLIAFVVKSPIIPLW</sequence>
<evidence type="ECO:0000313" key="2">
    <source>
        <dbReference type="EMBL" id="KAJ6287913.1"/>
    </source>
</evidence>
<keyword evidence="3" id="KW-1185">Reference proteome</keyword>
<keyword evidence="1" id="KW-1133">Transmembrane helix</keyword>
<dbReference type="EMBL" id="JAPFFI010001127">
    <property type="protein sequence ID" value="KAJ6287913.1"/>
    <property type="molecule type" value="Genomic_DNA"/>
</dbReference>
<proteinExistence type="predicted"/>
<keyword evidence="1" id="KW-0472">Membrane</keyword>
<evidence type="ECO:0000256" key="1">
    <source>
        <dbReference type="SAM" id="Phobius"/>
    </source>
</evidence>